<dbReference type="Gene3D" id="3.40.50.2000">
    <property type="entry name" value="Glycogen Phosphorylase B"/>
    <property type="match status" value="2"/>
</dbReference>
<dbReference type="SUPFAM" id="SSF53756">
    <property type="entry name" value="UDP-Glycosyltransferase/glycogen phosphorylase"/>
    <property type="match status" value="1"/>
</dbReference>
<dbReference type="Pfam" id="PF00534">
    <property type="entry name" value="Glycos_transf_1"/>
    <property type="match status" value="1"/>
</dbReference>
<dbReference type="AlphaFoldDB" id="A0A381QDJ7"/>
<feature type="non-terminal residue" evidence="3">
    <location>
        <position position="1"/>
    </location>
</feature>
<dbReference type="CDD" id="cd03811">
    <property type="entry name" value="GT4_GT28_WabH-like"/>
    <property type="match status" value="1"/>
</dbReference>
<evidence type="ECO:0000313" key="3">
    <source>
        <dbReference type="EMBL" id="SUZ76157.1"/>
    </source>
</evidence>
<protein>
    <recommendedName>
        <fullName evidence="4">Glycosyltransferase subfamily 4-like N-terminal domain-containing protein</fullName>
    </recommendedName>
</protein>
<dbReference type="GO" id="GO:0016757">
    <property type="term" value="F:glycosyltransferase activity"/>
    <property type="evidence" value="ECO:0007669"/>
    <property type="project" value="InterPro"/>
</dbReference>
<proteinExistence type="predicted"/>
<feature type="domain" description="Glycosyltransferase subfamily 4-like N-terminal" evidence="2">
    <location>
        <begin position="16"/>
        <end position="149"/>
    </location>
</feature>
<dbReference type="PANTHER" id="PTHR12526">
    <property type="entry name" value="GLYCOSYLTRANSFERASE"/>
    <property type="match status" value="1"/>
</dbReference>
<evidence type="ECO:0000259" key="2">
    <source>
        <dbReference type="Pfam" id="PF13439"/>
    </source>
</evidence>
<dbReference type="InterPro" id="IPR028098">
    <property type="entry name" value="Glyco_trans_4-like_N"/>
</dbReference>
<dbReference type="InterPro" id="IPR001296">
    <property type="entry name" value="Glyco_trans_1"/>
</dbReference>
<dbReference type="PANTHER" id="PTHR12526:SF630">
    <property type="entry name" value="GLYCOSYLTRANSFERASE"/>
    <property type="match status" value="1"/>
</dbReference>
<gene>
    <name evidence="3" type="ORF">METZ01_LOCUS29011</name>
</gene>
<sequence>VALLNVIQIMAGDEEGGLENHFIEMSNALTTRCNVTTIAHAKYAPRLRADVKHISIDLSKPRLHPGNLIKVATVIRQSNPHIIHAHASKAGSIIALCKPFLSAKTVATVHNIKKHIPFLSAYDLAIGVSKTVRDTLSCPNKISIYNGVNWDAERVAVTPPEYEQVAESQNPVVAAVGRLVPAKGFDLLIAAWESKFGYLFVVGDGPERESLEALVAARGLAENVFLIGHKDSALDYIGAADLVVIPSRNEGFSYVFAEALLEKTPVISTDVPIPNEVLPKQYICAIENVEAIHLLLTTALSNVNRLEQSFAPLFDYAEKNLTLARSRDQTLAAYEALIE</sequence>
<accession>A0A381QDJ7</accession>
<evidence type="ECO:0000259" key="1">
    <source>
        <dbReference type="Pfam" id="PF00534"/>
    </source>
</evidence>
<dbReference type="EMBL" id="UINC01001267">
    <property type="protein sequence ID" value="SUZ76157.1"/>
    <property type="molecule type" value="Genomic_DNA"/>
</dbReference>
<name>A0A381QDJ7_9ZZZZ</name>
<dbReference type="Pfam" id="PF13439">
    <property type="entry name" value="Glyco_transf_4"/>
    <property type="match status" value="1"/>
</dbReference>
<evidence type="ECO:0008006" key="4">
    <source>
        <dbReference type="Google" id="ProtNLM"/>
    </source>
</evidence>
<organism evidence="3">
    <name type="scientific">marine metagenome</name>
    <dbReference type="NCBI Taxonomy" id="408172"/>
    <lineage>
        <taxon>unclassified sequences</taxon>
        <taxon>metagenomes</taxon>
        <taxon>ecological metagenomes</taxon>
    </lineage>
</organism>
<reference evidence="3" key="1">
    <citation type="submission" date="2018-05" db="EMBL/GenBank/DDBJ databases">
        <authorList>
            <person name="Lanie J.A."/>
            <person name="Ng W.-L."/>
            <person name="Kazmierczak K.M."/>
            <person name="Andrzejewski T.M."/>
            <person name="Davidsen T.M."/>
            <person name="Wayne K.J."/>
            <person name="Tettelin H."/>
            <person name="Glass J.I."/>
            <person name="Rusch D."/>
            <person name="Podicherti R."/>
            <person name="Tsui H.-C.T."/>
            <person name="Winkler M.E."/>
        </authorList>
    </citation>
    <scope>NUCLEOTIDE SEQUENCE</scope>
</reference>
<feature type="domain" description="Glycosyl transferase family 1" evidence="1">
    <location>
        <begin position="167"/>
        <end position="303"/>
    </location>
</feature>